<feature type="domain" description="Fe/B12 periplasmic-binding" evidence="1">
    <location>
        <begin position="4"/>
        <end position="258"/>
    </location>
</feature>
<sequence>MSKRVVSLNLCTDILALSLADPSQIVSVSHIAADPVSSPVAKQGGNYYLNRSGLEEILALKPDLVLASVYTAPDKLAVLEREGVRIERFGYAQSFADIRQQITQMGQVLGQQDNAQAQIAEIDQMLGSLQKNTQPVSALLYEPNGYTSGVGTLSDEIMKLLDITNLGASDSRLAAGRVSLEDLIRLKPDMIIEPEFYEKPALAYQNYRHPVMKALVSEQGRKTQHVAVPARSWSCGSVYTLEAVRILQRARQANGEQYSMSPKSGYRFWDKDMRKTKKIEHFE</sequence>
<gene>
    <name evidence="2" type="ORF">HNQ68_000734</name>
</gene>
<dbReference type="GO" id="GO:0071281">
    <property type="term" value="P:cellular response to iron ion"/>
    <property type="evidence" value="ECO:0007669"/>
    <property type="project" value="TreeGrafter"/>
</dbReference>
<dbReference type="Proteomes" id="UP000531231">
    <property type="component" value="Unassembled WGS sequence"/>
</dbReference>
<dbReference type="Gene3D" id="3.40.50.1980">
    <property type="entry name" value="Nitrogenase molybdenum iron protein domain"/>
    <property type="match status" value="2"/>
</dbReference>
<dbReference type="PANTHER" id="PTHR30535:SF34">
    <property type="entry name" value="MOLYBDATE-BINDING PROTEIN MOLA"/>
    <property type="match status" value="1"/>
</dbReference>
<evidence type="ECO:0000259" key="1">
    <source>
        <dbReference type="PROSITE" id="PS50983"/>
    </source>
</evidence>
<organism evidence="2 3">
    <name type="scientific">Pseudochrobactrum saccharolyticum</name>
    <dbReference type="NCBI Taxonomy" id="354352"/>
    <lineage>
        <taxon>Bacteria</taxon>
        <taxon>Pseudomonadati</taxon>
        <taxon>Pseudomonadota</taxon>
        <taxon>Alphaproteobacteria</taxon>
        <taxon>Hyphomicrobiales</taxon>
        <taxon>Brucellaceae</taxon>
        <taxon>Pseudochrobactrum</taxon>
    </lineage>
</organism>
<protein>
    <submittedName>
        <fullName evidence="2">Iron complex transport system substrate-binding protein</fullName>
    </submittedName>
</protein>
<proteinExistence type="predicted"/>
<name>A0A7W8AH12_9HYPH</name>
<accession>A0A7W8AH12</accession>
<dbReference type="RefSeq" id="WP_170265208.1">
    <property type="nucleotide sequence ID" value="NZ_JACHIL010000001.1"/>
</dbReference>
<dbReference type="PANTHER" id="PTHR30535">
    <property type="entry name" value="VITAMIN B12-BINDING PROTEIN"/>
    <property type="match status" value="1"/>
</dbReference>
<dbReference type="InterPro" id="IPR002491">
    <property type="entry name" value="ABC_transptr_periplasmic_BD"/>
</dbReference>
<reference evidence="2 3" key="1">
    <citation type="submission" date="2020-08" db="EMBL/GenBank/DDBJ databases">
        <title>Genomic Encyclopedia of Type Strains, Phase IV (KMG-IV): sequencing the most valuable type-strain genomes for metagenomic binning, comparative biology and taxonomic classification.</title>
        <authorList>
            <person name="Goeker M."/>
        </authorList>
    </citation>
    <scope>NUCLEOTIDE SEQUENCE [LARGE SCALE GENOMIC DNA]</scope>
    <source>
        <strain evidence="2 3">DSM 25620</strain>
    </source>
</reference>
<dbReference type="EMBL" id="JACHIL010000001">
    <property type="protein sequence ID" value="MBB5090222.1"/>
    <property type="molecule type" value="Genomic_DNA"/>
</dbReference>
<evidence type="ECO:0000313" key="2">
    <source>
        <dbReference type="EMBL" id="MBB5090222.1"/>
    </source>
</evidence>
<keyword evidence="3" id="KW-1185">Reference proteome</keyword>
<dbReference type="Pfam" id="PF01497">
    <property type="entry name" value="Peripla_BP_2"/>
    <property type="match status" value="1"/>
</dbReference>
<dbReference type="AlphaFoldDB" id="A0A7W8AH12"/>
<dbReference type="PROSITE" id="PS50983">
    <property type="entry name" value="FE_B12_PBP"/>
    <property type="match status" value="1"/>
</dbReference>
<dbReference type="InterPro" id="IPR050902">
    <property type="entry name" value="ABC_Transporter_SBP"/>
</dbReference>
<comment type="caution">
    <text evidence="2">The sequence shown here is derived from an EMBL/GenBank/DDBJ whole genome shotgun (WGS) entry which is preliminary data.</text>
</comment>
<dbReference type="SUPFAM" id="SSF53807">
    <property type="entry name" value="Helical backbone' metal receptor"/>
    <property type="match status" value="1"/>
</dbReference>
<evidence type="ECO:0000313" key="3">
    <source>
        <dbReference type="Proteomes" id="UP000531231"/>
    </source>
</evidence>